<sequence>MRHDSGGNFDKDEPWLFTANLSLTHRSPYVHFLLSQHSWQRLRLWSGLIITMEDIDNPLQLSTAATARLTFSAPQHVAKTPSPPPCSPPPISTIRQTVFSMLAPFPGPVFVSELPRGPGPSNLWRRDGIPWIVVETTGIVTGRQTPCMDT</sequence>
<evidence type="ECO:0000313" key="1">
    <source>
        <dbReference type="EMBL" id="KAF2649538.1"/>
    </source>
</evidence>
<organism evidence="1 2">
    <name type="scientific">Lophiostoma macrostomum CBS 122681</name>
    <dbReference type="NCBI Taxonomy" id="1314788"/>
    <lineage>
        <taxon>Eukaryota</taxon>
        <taxon>Fungi</taxon>
        <taxon>Dikarya</taxon>
        <taxon>Ascomycota</taxon>
        <taxon>Pezizomycotina</taxon>
        <taxon>Dothideomycetes</taxon>
        <taxon>Pleosporomycetidae</taxon>
        <taxon>Pleosporales</taxon>
        <taxon>Lophiostomataceae</taxon>
        <taxon>Lophiostoma</taxon>
    </lineage>
</organism>
<gene>
    <name evidence="1" type="ORF">K491DRAFT_683769</name>
</gene>
<keyword evidence="2" id="KW-1185">Reference proteome</keyword>
<dbReference type="AlphaFoldDB" id="A0A6A6SSZ6"/>
<dbReference type="Proteomes" id="UP000799324">
    <property type="component" value="Unassembled WGS sequence"/>
</dbReference>
<evidence type="ECO:0000313" key="2">
    <source>
        <dbReference type="Proteomes" id="UP000799324"/>
    </source>
</evidence>
<name>A0A6A6SSZ6_9PLEO</name>
<accession>A0A6A6SSZ6</accession>
<proteinExistence type="predicted"/>
<dbReference type="EMBL" id="MU004488">
    <property type="protein sequence ID" value="KAF2649538.1"/>
    <property type="molecule type" value="Genomic_DNA"/>
</dbReference>
<reference evidence="1" key="1">
    <citation type="journal article" date="2020" name="Stud. Mycol.">
        <title>101 Dothideomycetes genomes: a test case for predicting lifestyles and emergence of pathogens.</title>
        <authorList>
            <person name="Haridas S."/>
            <person name="Albert R."/>
            <person name="Binder M."/>
            <person name="Bloem J."/>
            <person name="Labutti K."/>
            <person name="Salamov A."/>
            <person name="Andreopoulos B."/>
            <person name="Baker S."/>
            <person name="Barry K."/>
            <person name="Bills G."/>
            <person name="Bluhm B."/>
            <person name="Cannon C."/>
            <person name="Castanera R."/>
            <person name="Culley D."/>
            <person name="Daum C."/>
            <person name="Ezra D."/>
            <person name="Gonzalez J."/>
            <person name="Henrissat B."/>
            <person name="Kuo A."/>
            <person name="Liang C."/>
            <person name="Lipzen A."/>
            <person name="Lutzoni F."/>
            <person name="Magnuson J."/>
            <person name="Mondo S."/>
            <person name="Nolan M."/>
            <person name="Ohm R."/>
            <person name="Pangilinan J."/>
            <person name="Park H.-J."/>
            <person name="Ramirez L."/>
            <person name="Alfaro M."/>
            <person name="Sun H."/>
            <person name="Tritt A."/>
            <person name="Yoshinaga Y."/>
            <person name="Zwiers L.-H."/>
            <person name="Turgeon B."/>
            <person name="Goodwin S."/>
            <person name="Spatafora J."/>
            <person name="Crous P."/>
            <person name="Grigoriev I."/>
        </authorList>
    </citation>
    <scope>NUCLEOTIDE SEQUENCE</scope>
    <source>
        <strain evidence="1">CBS 122681</strain>
    </source>
</reference>
<protein>
    <submittedName>
        <fullName evidence="1">Uncharacterized protein</fullName>
    </submittedName>
</protein>